<dbReference type="InterPro" id="IPR015919">
    <property type="entry name" value="Cadherin-like_sf"/>
</dbReference>
<reference evidence="6 7" key="2">
    <citation type="submission" date="2018-03" db="EMBL/GenBank/DDBJ databases">
        <authorList>
            <person name="Keele B.F."/>
        </authorList>
    </citation>
    <scope>NUCLEOTIDE SEQUENCE [LARGE SCALE GENOMIC DNA]</scope>
    <source>
        <strain evidence="6 7">D13</strain>
    </source>
</reference>
<dbReference type="Gene3D" id="2.60.40.2030">
    <property type="match status" value="1"/>
</dbReference>
<evidence type="ECO:0000256" key="3">
    <source>
        <dbReference type="ARBA" id="ARBA00022837"/>
    </source>
</evidence>
<dbReference type="OrthoDB" id="5720638at2"/>
<proteinExistence type="predicted"/>
<keyword evidence="1" id="KW-0732">Signal</keyword>
<keyword evidence="4" id="KW-0472">Membrane</keyword>
<dbReference type="InterPro" id="IPR055371">
    <property type="entry name" value="SpaA_PFL_dom_4"/>
</dbReference>
<dbReference type="AlphaFoldDB" id="A0A2P1PUG2"/>
<accession>A0A2P1PUG2</accession>
<dbReference type="Gene3D" id="2.60.40.3440">
    <property type="match status" value="1"/>
</dbReference>
<keyword evidence="7" id="KW-1185">Reference proteome</keyword>
<dbReference type="Pfam" id="PF17963">
    <property type="entry name" value="Big_9"/>
    <property type="match status" value="1"/>
</dbReference>
<dbReference type="GO" id="GO:0016020">
    <property type="term" value="C:membrane"/>
    <property type="evidence" value="ECO:0007669"/>
    <property type="project" value="InterPro"/>
</dbReference>
<feature type="transmembrane region" description="Helical" evidence="4">
    <location>
        <begin position="1235"/>
        <end position="1253"/>
    </location>
</feature>
<dbReference type="EMBL" id="CP027860">
    <property type="protein sequence ID" value="AVP98460.1"/>
    <property type="molecule type" value="Genomic_DNA"/>
</dbReference>
<sequence>MTGKKCMPLPFGNQTGSHTYRWLWFVWLALSTLWSALSIASTPATTFGKGGLPVLTVAAISNGGVGSFVFTGNNGWTTQTIVTTTAGVSTPGTPQTLAAAGVSTSITASAPPGFLLTGAACNGMGTGGSAILAGNTLTLDTAATAFGAVIGCTLTFTRLPTLTLTAISNGGVGSFLFTGTNGWANQTITTTTPGVGVSGASQVLSSPGVASTITAGTPIGYLLSGASCTGMGSGGTATLVGNSLTLNAAATAAGANISCTFIVAKQPTLTLTAISNGGVGSFVFAGTNGWSGQTITTTIPGVGVAGATQVLASPGTSTAITANLPPGYVLVGASCTGMGSGGTANLVGNTISLNSAATAPGATISCTTTFTKLPTVTLVVISNGGVGAFTFAGTNGWVNQTITTTVSGAGVAGATQTLVSAGTATSISQSAPPGFTLVAASCTGLGSGGAASLLGNAVTLDPAATAAGANIVCTVTNELPPSVTISDVIITEGNGGATNAVFAVNLSMASGQTVSVTYSTADGTAAEPSDYTNTSGTLMFAPGQTSQNVSVPVIGETLPEANETFFVNLSGAVNATITDSQGVATISNDDVPITVNPATLPNGMVATPYNQLLTANGGSGPYLFAVTVGALPAGLTLSPGGLLSGTPTAGGSFTITVAATDGSPAPGPYTGSRVYTFAIDPPMLTLPVTNLAGGVLGQSYSAAIAPATGGTAPYQYAVTNGALPGGLTLDALTGAITGNPNALGTTNFSVTATDDSTGTGPYSVMQTYSIAVVDVPTIANALTITVPYDAATTNVPLNITGGAATSVAVATGPSHGTANAAGITMTYQPTVGFAGSDSFTYTASNSAGTSLPATVNVTVADPIVTITPSGGFTATAGTPYNQTFTFGGGAPPWSSYQVSTLPAGVAITGTTSNTVTISGTPSEAGTFNLNVSATDSSTGNGPFTVLQTFALNVSPPTLTLNPSNLPNGTAGVAYNQSIAITGGVAPYTVTPSGVLPTGITFDAMTHTFSGTPTQSGSFNVSVTATDSTLGIAGTVTGVYTLVIGVPTLSLTPTAGALPAGVGGTAYSQTFAASGGVGPYTYSPVAGAVPSGLALNTTTGVLSGIPTVAGNFNFSIRATDSTSGTAATITQTYTLAITAPTISIGPAILPNGVVSMPYNQQLSATGGTTPYAFAVSAGTLPAGLSLSSNGLLSGTPSLATTANFTITVTDALGFMSSATYTMGPLPAPRAVPVQNLGGLLLMILTMLSIGLLTFGQTTRT</sequence>
<feature type="domain" description="Calx-beta" evidence="5">
    <location>
        <begin position="473"/>
        <end position="570"/>
    </location>
</feature>
<dbReference type="Gene3D" id="2.60.40.10">
    <property type="entry name" value="Immunoglobulins"/>
    <property type="match status" value="6"/>
</dbReference>
<dbReference type="GO" id="GO:0007154">
    <property type="term" value="P:cell communication"/>
    <property type="evidence" value="ECO:0007669"/>
    <property type="project" value="InterPro"/>
</dbReference>
<evidence type="ECO:0000313" key="7">
    <source>
        <dbReference type="Proteomes" id="UP000241074"/>
    </source>
</evidence>
<dbReference type="InterPro" id="IPR038081">
    <property type="entry name" value="CalX-like_sf"/>
</dbReference>
<keyword evidence="3" id="KW-0106">Calcium</keyword>
<protein>
    <recommendedName>
        <fullName evidence="5">Calx-beta domain-containing protein</fullName>
    </recommendedName>
</protein>
<evidence type="ECO:0000256" key="1">
    <source>
        <dbReference type="ARBA" id="ARBA00022729"/>
    </source>
</evidence>
<organism evidence="6 7">
    <name type="scientific">Ahniella affigens</name>
    <dbReference type="NCBI Taxonomy" id="2021234"/>
    <lineage>
        <taxon>Bacteria</taxon>
        <taxon>Pseudomonadati</taxon>
        <taxon>Pseudomonadota</taxon>
        <taxon>Gammaproteobacteria</taxon>
        <taxon>Lysobacterales</taxon>
        <taxon>Rhodanobacteraceae</taxon>
        <taxon>Ahniella</taxon>
    </lineage>
</organism>
<evidence type="ECO:0000259" key="5">
    <source>
        <dbReference type="SMART" id="SM00237"/>
    </source>
</evidence>
<dbReference type="SUPFAM" id="SSF141072">
    <property type="entry name" value="CalX-like"/>
    <property type="match status" value="1"/>
</dbReference>
<evidence type="ECO:0000313" key="6">
    <source>
        <dbReference type="EMBL" id="AVP98460.1"/>
    </source>
</evidence>
<dbReference type="GO" id="GO:0005509">
    <property type="term" value="F:calcium ion binding"/>
    <property type="evidence" value="ECO:0007669"/>
    <property type="project" value="InterPro"/>
</dbReference>
<evidence type="ECO:0000256" key="4">
    <source>
        <dbReference type="SAM" id="Phobius"/>
    </source>
</evidence>
<dbReference type="SUPFAM" id="SSF49313">
    <property type="entry name" value="Cadherin-like"/>
    <property type="match status" value="6"/>
</dbReference>
<dbReference type="PANTHER" id="PTHR37494:SF1">
    <property type="entry name" value="STAPHYLOCOCCUS AUREUS SURFACE PROTEIN A"/>
    <property type="match status" value="1"/>
</dbReference>
<dbReference type="KEGG" id="xba:C7S18_15250"/>
<gene>
    <name evidence="6" type="ORF">C7S18_15250</name>
</gene>
<keyword evidence="4" id="KW-1133">Transmembrane helix</keyword>
<reference evidence="6 7" key="1">
    <citation type="submission" date="2018-03" db="EMBL/GenBank/DDBJ databases">
        <title>Ahniella affigens gen. nov., sp. nov., a gammaproteobacterium isolated from sandy soil near a stream.</title>
        <authorList>
            <person name="Ko Y."/>
            <person name="Kim J.-H."/>
        </authorList>
    </citation>
    <scope>NUCLEOTIDE SEQUENCE [LARGE SCALE GENOMIC DNA]</scope>
    <source>
        <strain evidence="6 7">D13</strain>
    </source>
</reference>
<dbReference type="SMART" id="SM00237">
    <property type="entry name" value="Calx_beta"/>
    <property type="match status" value="1"/>
</dbReference>
<dbReference type="InterPro" id="IPR003644">
    <property type="entry name" value="Calx_beta"/>
</dbReference>
<keyword evidence="2" id="KW-0677">Repeat</keyword>
<dbReference type="InterPro" id="IPR013783">
    <property type="entry name" value="Ig-like_fold"/>
</dbReference>
<evidence type="ECO:0000256" key="2">
    <source>
        <dbReference type="ARBA" id="ARBA00022737"/>
    </source>
</evidence>
<name>A0A2P1PUG2_9GAMM</name>
<dbReference type="Pfam" id="PF05345">
    <property type="entry name" value="He_PIG"/>
    <property type="match status" value="6"/>
</dbReference>
<dbReference type="Proteomes" id="UP000241074">
    <property type="component" value="Chromosome"/>
</dbReference>
<dbReference type="PANTHER" id="PTHR37494">
    <property type="entry name" value="HEMAGGLUTININ"/>
    <property type="match status" value="1"/>
</dbReference>
<keyword evidence="4" id="KW-0812">Transmembrane</keyword>
<dbReference type="Pfam" id="PF03160">
    <property type="entry name" value="Calx-beta"/>
    <property type="match status" value="1"/>
</dbReference>
<dbReference type="Pfam" id="PF24514">
    <property type="entry name" value="SpaA_4"/>
    <property type="match status" value="4"/>
</dbReference>